<dbReference type="PANTHER" id="PTHR36051:SF2">
    <property type="entry name" value="DYNAMIN"/>
    <property type="match status" value="1"/>
</dbReference>
<feature type="coiled-coil region" evidence="1">
    <location>
        <begin position="285"/>
        <end position="312"/>
    </location>
</feature>
<accession>A0AAD5D2I3</accession>
<keyword evidence="1" id="KW-0175">Coiled coil</keyword>
<evidence type="ECO:0000313" key="4">
    <source>
        <dbReference type="Proteomes" id="UP001206925"/>
    </source>
</evidence>
<dbReference type="EMBL" id="JAMZMK010005794">
    <property type="protein sequence ID" value="KAI7751890.1"/>
    <property type="molecule type" value="Genomic_DNA"/>
</dbReference>
<comment type="caution">
    <text evidence="3">The sequence shown here is derived from an EMBL/GenBank/DDBJ whole genome shotgun (WGS) entry which is preliminary data.</text>
</comment>
<proteinExistence type="predicted"/>
<evidence type="ECO:0000256" key="1">
    <source>
        <dbReference type="SAM" id="Coils"/>
    </source>
</evidence>
<evidence type="ECO:0000256" key="2">
    <source>
        <dbReference type="SAM" id="MobiDB-lite"/>
    </source>
</evidence>
<evidence type="ECO:0000313" key="3">
    <source>
        <dbReference type="EMBL" id="KAI7751890.1"/>
    </source>
</evidence>
<reference evidence="3" key="1">
    <citation type="submission" date="2022-06" db="EMBL/GenBank/DDBJ databases">
        <title>Uncovering the hologenomic basis of an extraordinary plant invasion.</title>
        <authorList>
            <person name="Bieker V.C."/>
            <person name="Martin M.D."/>
            <person name="Gilbert T."/>
            <person name="Hodgins K."/>
            <person name="Battlay P."/>
            <person name="Petersen B."/>
            <person name="Wilson J."/>
        </authorList>
    </citation>
    <scope>NUCLEOTIDE SEQUENCE</scope>
    <source>
        <strain evidence="3">AA19_3_7</strain>
        <tissue evidence="3">Leaf</tissue>
    </source>
</reference>
<gene>
    <name evidence="3" type="ORF">M8C21_002617</name>
</gene>
<protein>
    <submittedName>
        <fullName evidence="3">Uncharacterized protein</fullName>
    </submittedName>
</protein>
<dbReference type="PANTHER" id="PTHR36051">
    <property type="entry name" value="DYNAMIN"/>
    <property type="match status" value="1"/>
</dbReference>
<sequence length="348" mass="36881">MESGSDSIIIVSKGIQNPFTLKVGQVFTGFGVGCGLGIGVGRPINLVDEATTFSRPASASADVNAYALTRNSSPGCFSLSSETLGWNAGQAKLLLKFSCQLSSTAGDGAIPVLNQVMVAARGASDVASGIGRHVNRSLKMVGAKNIEAGIGCGVGFGHGFGVGLAIKPGVLHQIQISLLQAATKLMMKFGVTPMLPSVTGGMIPPLSQSGISTMNPMENMMKLATGSTSKDGDLNTSEKFPSSSSSYASRTEKVINNFLQSPLLDGETKNQVGGLQSEKDVIQLVLKQQLALEKLKEENEKLQRILVEDLKVSPDKFKVNGYSGSGSRYTSCSDCIECRRRQRRDRRR</sequence>
<keyword evidence="4" id="KW-1185">Reference proteome</keyword>
<name>A0AAD5D2I3_AMBAR</name>
<feature type="region of interest" description="Disordered" evidence="2">
    <location>
        <begin position="227"/>
        <end position="248"/>
    </location>
</feature>
<dbReference type="Proteomes" id="UP001206925">
    <property type="component" value="Unassembled WGS sequence"/>
</dbReference>
<dbReference type="AlphaFoldDB" id="A0AAD5D2I3"/>
<organism evidence="3 4">
    <name type="scientific">Ambrosia artemisiifolia</name>
    <name type="common">Common ragweed</name>
    <dbReference type="NCBI Taxonomy" id="4212"/>
    <lineage>
        <taxon>Eukaryota</taxon>
        <taxon>Viridiplantae</taxon>
        <taxon>Streptophyta</taxon>
        <taxon>Embryophyta</taxon>
        <taxon>Tracheophyta</taxon>
        <taxon>Spermatophyta</taxon>
        <taxon>Magnoliopsida</taxon>
        <taxon>eudicotyledons</taxon>
        <taxon>Gunneridae</taxon>
        <taxon>Pentapetalae</taxon>
        <taxon>asterids</taxon>
        <taxon>campanulids</taxon>
        <taxon>Asterales</taxon>
        <taxon>Asteraceae</taxon>
        <taxon>Asteroideae</taxon>
        <taxon>Heliantheae alliance</taxon>
        <taxon>Heliantheae</taxon>
        <taxon>Ambrosia</taxon>
    </lineage>
</organism>